<evidence type="ECO:0000256" key="1">
    <source>
        <dbReference type="SAM" id="Phobius"/>
    </source>
</evidence>
<gene>
    <name evidence="2" type="ORF">BROSI_A2942</name>
</gene>
<protein>
    <submittedName>
        <fullName evidence="2">Uncharacterized protein</fullName>
    </submittedName>
</protein>
<reference evidence="3" key="1">
    <citation type="journal article" date="2015" name="Genome Announc.">
        <title>Draft Genome Sequence of an Anaerobic Ammonium-Oxidizing Bacterium, "Candidatus Brocadia sinica".</title>
        <authorList>
            <person name="Oshiki M."/>
            <person name="Shinyako-Hata K."/>
            <person name="Satoh H."/>
            <person name="Okabe S."/>
        </authorList>
    </citation>
    <scope>NUCLEOTIDE SEQUENCE [LARGE SCALE GENOMIC DNA]</scope>
    <source>
        <strain evidence="3">JPN1</strain>
    </source>
</reference>
<organism evidence="2 3">
    <name type="scientific">Candidatus Brocadia sinica JPN1</name>
    <dbReference type="NCBI Taxonomy" id="1197129"/>
    <lineage>
        <taxon>Bacteria</taxon>
        <taxon>Pseudomonadati</taxon>
        <taxon>Planctomycetota</taxon>
        <taxon>Candidatus Brocadiia</taxon>
        <taxon>Candidatus Brocadiales</taxon>
        <taxon>Candidatus Brocadiaceae</taxon>
        <taxon>Candidatus Brocadia</taxon>
    </lineage>
</organism>
<proteinExistence type="predicted"/>
<accession>A0ABQ0K057</accession>
<keyword evidence="1" id="KW-1133">Transmembrane helix</keyword>
<dbReference type="Proteomes" id="UP000032309">
    <property type="component" value="Unassembled WGS sequence"/>
</dbReference>
<keyword evidence="3" id="KW-1185">Reference proteome</keyword>
<evidence type="ECO:0000313" key="2">
    <source>
        <dbReference type="EMBL" id="GAN34406.1"/>
    </source>
</evidence>
<evidence type="ECO:0000313" key="3">
    <source>
        <dbReference type="Proteomes" id="UP000032309"/>
    </source>
</evidence>
<keyword evidence="1" id="KW-0472">Membrane</keyword>
<feature type="transmembrane region" description="Helical" evidence="1">
    <location>
        <begin position="38"/>
        <end position="59"/>
    </location>
</feature>
<dbReference type="EMBL" id="BAFN01000001">
    <property type="protein sequence ID" value="GAN34406.1"/>
    <property type="molecule type" value="Genomic_DNA"/>
</dbReference>
<dbReference type="RefSeq" id="WP_052564417.1">
    <property type="nucleotide sequence ID" value="NZ_BAFN01000001.1"/>
</dbReference>
<comment type="caution">
    <text evidence="2">The sequence shown here is derived from an EMBL/GenBank/DDBJ whole genome shotgun (WGS) entry which is preliminary data.</text>
</comment>
<keyword evidence="1" id="KW-0812">Transmembrane</keyword>
<name>A0ABQ0K057_9BACT</name>
<sequence length="68" mass="7457">MSQEKKNCKECGMLFTPGPNNSEYCPEHQRKKTSILSYIKAGGMIAGGVIAYIFLAPFLGNRDDDASI</sequence>